<comment type="caution">
    <text evidence="11">The sequence shown here is derived from an EMBL/GenBank/DDBJ whole genome shotgun (WGS) entry which is preliminary data.</text>
</comment>
<organism evidence="11 13">
    <name type="scientific">Holdemania massiliensis</name>
    <dbReference type="NCBI Taxonomy" id="1468449"/>
    <lineage>
        <taxon>Bacteria</taxon>
        <taxon>Bacillati</taxon>
        <taxon>Bacillota</taxon>
        <taxon>Erysipelotrichia</taxon>
        <taxon>Erysipelotrichales</taxon>
        <taxon>Erysipelotrichaceae</taxon>
        <taxon>Holdemania</taxon>
    </lineage>
</organism>
<dbReference type="GO" id="GO:0003700">
    <property type="term" value="F:DNA-binding transcription factor activity"/>
    <property type="evidence" value="ECO:0007669"/>
    <property type="project" value="InterPro"/>
</dbReference>
<dbReference type="Proteomes" id="UP000433575">
    <property type="component" value="Unassembled WGS sequence"/>
</dbReference>
<sequence length="248" mass="27937">MLRVIVADDEPVIRNGIVHLIESSGLDLKVAGTAEDGREAVELVQKLDPEIIIMDINMPQLNGLEAIGEIRKSSPDCRILIVSGYSDFAYAQQAIDLGVCKYLLKPLDIHGFVPILQQAMDSWTQLHRKSDPASVSEEDAFQDKGLAAFHYVRDHFTENTLNLTDAAQRFYLSPSYLSRIIKEKTSLSFTDYLNRLRIDLAESLMLENPGMTMNEVALQCGYSSQHYFSRAFKNYTGMTPIAFKNKPR</sequence>
<dbReference type="InterPro" id="IPR001789">
    <property type="entry name" value="Sig_transdc_resp-reg_receiver"/>
</dbReference>
<evidence type="ECO:0000256" key="1">
    <source>
        <dbReference type="ARBA" id="ARBA00004496"/>
    </source>
</evidence>
<dbReference type="Pfam" id="PF12833">
    <property type="entry name" value="HTH_18"/>
    <property type="match status" value="1"/>
</dbReference>
<dbReference type="PROSITE" id="PS01124">
    <property type="entry name" value="HTH_ARAC_FAMILY_2"/>
    <property type="match status" value="1"/>
</dbReference>
<keyword evidence="3 8" id="KW-0597">Phosphoprotein</keyword>
<dbReference type="Proteomes" id="UP000480929">
    <property type="component" value="Unassembled WGS sequence"/>
</dbReference>
<name>A0A6N7S415_9FIRM</name>
<keyword evidence="6" id="KW-0238">DNA-binding</keyword>
<dbReference type="EMBL" id="WKPI01000003">
    <property type="protein sequence ID" value="MSC32180.1"/>
    <property type="molecule type" value="Genomic_DNA"/>
</dbReference>
<dbReference type="SUPFAM" id="SSF46689">
    <property type="entry name" value="Homeodomain-like"/>
    <property type="match status" value="1"/>
</dbReference>
<dbReference type="SMART" id="SM00448">
    <property type="entry name" value="REC"/>
    <property type="match status" value="1"/>
</dbReference>
<evidence type="ECO:0000313" key="11">
    <source>
        <dbReference type="EMBL" id="MSA88633.1"/>
    </source>
</evidence>
<dbReference type="EMBL" id="WKPJ01000004">
    <property type="protein sequence ID" value="MSA88633.1"/>
    <property type="molecule type" value="Genomic_DNA"/>
</dbReference>
<dbReference type="PANTHER" id="PTHR42713:SF3">
    <property type="entry name" value="TRANSCRIPTIONAL REGULATORY PROTEIN HPTR"/>
    <property type="match status" value="1"/>
</dbReference>
<dbReference type="PRINTS" id="PR00032">
    <property type="entry name" value="HTHARAC"/>
</dbReference>
<dbReference type="SMART" id="SM00342">
    <property type="entry name" value="HTH_ARAC"/>
    <property type="match status" value="1"/>
</dbReference>
<feature type="domain" description="Response regulatory" evidence="10">
    <location>
        <begin position="3"/>
        <end position="120"/>
    </location>
</feature>
<keyword evidence="14" id="KW-1185">Reference proteome</keyword>
<dbReference type="RefSeq" id="WP_154238142.1">
    <property type="nucleotide sequence ID" value="NZ_CALJPI010000240.1"/>
</dbReference>
<dbReference type="AlphaFoldDB" id="A0A6N7S415"/>
<feature type="domain" description="HTH araC/xylS-type" evidence="9">
    <location>
        <begin position="146"/>
        <end position="246"/>
    </location>
</feature>
<dbReference type="InterPro" id="IPR011006">
    <property type="entry name" value="CheY-like_superfamily"/>
</dbReference>
<evidence type="ECO:0000313" key="13">
    <source>
        <dbReference type="Proteomes" id="UP000433575"/>
    </source>
</evidence>
<evidence type="ECO:0000256" key="3">
    <source>
        <dbReference type="ARBA" id="ARBA00022553"/>
    </source>
</evidence>
<evidence type="ECO:0000256" key="5">
    <source>
        <dbReference type="ARBA" id="ARBA00023015"/>
    </source>
</evidence>
<dbReference type="InterPro" id="IPR018060">
    <property type="entry name" value="HTH_AraC"/>
</dbReference>
<evidence type="ECO:0000259" key="9">
    <source>
        <dbReference type="PROSITE" id="PS01124"/>
    </source>
</evidence>
<dbReference type="GO" id="GO:0000160">
    <property type="term" value="P:phosphorelay signal transduction system"/>
    <property type="evidence" value="ECO:0007669"/>
    <property type="project" value="UniProtKB-KW"/>
</dbReference>
<comment type="subcellular location">
    <subcellularLocation>
        <location evidence="1">Cytoplasm</location>
    </subcellularLocation>
</comment>
<dbReference type="InterPro" id="IPR051552">
    <property type="entry name" value="HptR"/>
</dbReference>
<dbReference type="InterPro" id="IPR018062">
    <property type="entry name" value="HTH_AraC-typ_CS"/>
</dbReference>
<dbReference type="PROSITE" id="PS50110">
    <property type="entry name" value="RESPONSE_REGULATORY"/>
    <property type="match status" value="1"/>
</dbReference>
<dbReference type="InterPro" id="IPR020449">
    <property type="entry name" value="Tscrpt_reg_AraC-type_HTH"/>
</dbReference>
<keyword evidence="2" id="KW-0963">Cytoplasm</keyword>
<dbReference type="Gene3D" id="1.10.10.60">
    <property type="entry name" value="Homeodomain-like"/>
    <property type="match status" value="2"/>
</dbReference>
<dbReference type="GO" id="GO:0005737">
    <property type="term" value="C:cytoplasm"/>
    <property type="evidence" value="ECO:0007669"/>
    <property type="project" value="UniProtKB-SubCell"/>
</dbReference>
<dbReference type="Pfam" id="PF00072">
    <property type="entry name" value="Response_reg"/>
    <property type="match status" value="1"/>
</dbReference>
<accession>A0A6N7S415</accession>
<dbReference type="OrthoDB" id="9759232at2"/>
<keyword evidence="7" id="KW-0804">Transcription</keyword>
<evidence type="ECO:0000256" key="8">
    <source>
        <dbReference type="PROSITE-ProRule" id="PRU00169"/>
    </source>
</evidence>
<proteinExistence type="predicted"/>
<keyword evidence="5" id="KW-0805">Transcription regulation</keyword>
<dbReference type="PANTHER" id="PTHR42713">
    <property type="entry name" value="HISTIDINE KINASE-RELATED"/>
    <property type="match status" value="1"/>
</dbReference>
<evidence type="ECO:0000313" key="14">
    <source>
        <dbReference type="Proteomes" id="UP000480929"/>
    </source>
</evidence>
<dbReference type="SUPFAM" id="SSF52172">
    <property type="entry name" value="CheY-like"/>
    <property type="match status" value="1"/>
</dbReference>
<gene>
    <name evidence="12" type="ORF">GKD88_03500</name>
    <name evidence="11" type="ORF">GKE08_04770</name>
</gene>
<dbReference type="PROSITE" id="PS00041">
    <property type="entry name" value="HTH_ARAC_FAMILY_1"/>
    <property type="match status" value="1"/>
</dbReference>
<keyword evidence="4" id="KW-0902">Two-component regulatory system</keyword>
<evidence type="ECO:0000256" key="6">
    <source>
        <dbReference type="ARBA" id="ARBA00023125"/>
    </source>
</evidence>
<evidence type="ECO:0000256" key="4">
    <source>
        <dbReference type="ARBA" id="ARBA00023012"/>
    </source>
</evidence>
<protein>
    <submittedName>
        <fullName evidence="11">Response regulator</fullName>
    </submittedName>
</protein>
<reference evidence="13 14" key="1">
    <citation type="journal article" date="2019" name="Nat. Med.">
        <title>A library of human gut bacterial isolates paired with longitudinal multiomics data enables mechanistic microbiome research.</title>
        <authorList>
            <person name="Poyet M."/>
            <person name="Groussin M."/>
            <person name="Gibbons S.M."/>
            <person name="Avila-Pacheco J."/>
            <person name="Jiang X."/>
            <person name="Kearney S.M."/>
            <person name="Perrotta A.R."/>
            <person name="Berdy B."/>
            <person name="Zhao S."/>
            <person name="Lieberman T.D."/>
            <person name="Swanson P.K."/>
            <person name="Smith M."/>
            <person name="Roesemann S."/>
            <person name="Alexander J.E."/>
            <person name="Rich S.A."/>
            <person name="Livny J."/>
            <person name="Vlamakis H."/>
            <person name="Clish C."/>
            <person name="Bullock K."/>
            <person name="Deik A."/>
            <person name="Scott J."/>
            <person name="Pierce K.A."/>
            <person name="Xavier R.J."/>
            <person name="Alm E.J."/>
        </authorList>
    </citation>
    <scope>NUCLEOTIDE SEQUENCE [LARGE SCALE GENOMIC DNA]</scope>
    <source>
        <strain evidence="11 13">BIOML-A4</strain>
        <strain evidence="12 14">BIOML-A5</strain>
    </source>
</reference>
<dbReference type="Gene3D" id="3.40.50.2300">
    <property type="match status" value="1"/>
</dbReference>
<evidence type="ECO:0000256" key="2">
    <source>
        <dbReference type="ARBA" id="ARBA00022490"/>
    </source>
</evidence>
<evidence type="ECO:0000256" key="7">
    <source>
        <dbReference type="ARBA" id="ARBA00023163"/>
    </source>
</evidence>
<dbReference type="InterPro" id="IPR009057">
    <property type="entry name" value="Homeodomain-like_sf"/>
</dbReference>
<dbReference type="CDD" id="cd17536">
    <property type="entry name" value="REC_YesN-like"/>
    <property type="match status" value="1"/>
</dbReference>
<dbReference type="GO" id="GO:0043565">
    <property type="term" value="F:sequence-specific DNA binding"/>
    <property type="evidence" value="ECO:0007669"/>
    <property type="project" value="InterPro"/>
</dbReference>
<evidence type="ECO:0000259" key="10">
    <source>
        <dbReference type="PROSITE" id="PS50110"/>
    </source>
</evidence>
<evidence type="ECO:0000313" key="12">
    <source>
        <dbReference type="EMBL" id="MSC32180.1"/>
    </source>
</evidence>
<feature type="modified residue" description="4-aspartylphosphate" evidence="8">
    <location>
        <position position="55"/>
    </location>
</feature>